<gene>
    <name evidence="4" type="primary">LOC111089417</name>
</gene>
<keyword evidence="3" id="KW-1185">Reference proteome</keyword>
<evidence type="ECO:0000256" key="1">
    <source>
        <dbReference type="SAM" id="MobiDB-lite"/>
    </source>
</evidence>
<evidence type="ECO:0000313" key="4">
    <source>
        <dbReference type="RefSeq" id="XP_022257580.1"/>
    </source>
</evidence>
<feature type="transmembrane region" description="Helical" evidence="2">
    <location>
        <begin position="20"/>
        <end position="36"/>
    </location>
</feature>
<organism evidence="3 4">
    <name type="scientific">Limulus polyphemus</name>
    <name type="common">Atlantic horseshoe crab</name>
    <dbReference type="NCBI Taxonomy" id="6850"/>
    <lineage>
        <taxon>Eukaryota</taxon>
        <taxon>Metazoa</taxon>
        <taxon>Ecdysozoa</taxon>
        <taxon>Arthropoda</taxon>
        <taxon>Chelicerata</taxon>
        <taxon>Merostomata</taxon>
        <taxon>Xiphosura</taxon>
        <taxon>Limulidae</taxon>
        <taxon>Limulus</taxon>
    </lineage>
</organism>
<proteinExistence type="predicted"/>
<keyword evidence="2" id="KW-0812">Transmembrane</keyword>
<feature type="region of interest" description="Disordered" evidence="1">
    <location>
        <begin position="38"/>
        <end position="80"/>
    </location>
</feature>
<dbReference type="GeneID" id="111089417"/>
<protein>
    <submittedName>
        <fullName evidence="4">Uncharacterized protein LOC111089417</fullName>
    </submittedName>
</protein>
<reference evidence="4" key="1">
    <citation type="submission" date="2025-08" db="UniProtKB">
        <authorList>
            <consortium name="RefSeq"/>
        </authorList>
    </citation>
    <scope>IDENTIFICATION</scope>
    <source>
        <tissue evidence="4">Muscle</tissue>
    </source>
</reference>
<evidence type="ECO:0000313" key="3">
    <source>
        <dbReference type="Proteomes" id="UP000694941"/>
    </source>
</evidence>
<dbReference type="RefSeq" id="XP_022257580.1">
    <property type="nucleotide sequence ID" value="XM_022401872.1"/>
</dbReference>
<sequence length="116" mass="12861">MSPTTGSTLSNLFRHHIREMIKVIFFIALLVTGILARPERHRGRRRNDKNGFRGFPNGQSQVGNQEFPDGLNQFGNGGTNGTVGQAGGQLFQLLQQLQPDTFNQLLQLLSNGQQGR</sequence>
<keyword evidence="2" id="KW-1133">Transmembrane helix</keyword>
<name>A0ABM1TNX4_LIMPO</name>
<accession>A0ABM1TNX4</accession>
<dbReference type="Proteomes" id="UP000694941">
    <property type="component" value="Unplaced"/>
</dbReference>
<evidence type="ECO:0000256" key="2">
    <source>
        <dbReference type="SAM" id="Phobius"/>
    </source>
</evidence>
<keyword evidence="2" id="KW-0472">Membrane</keyword>